<organism evidence="1 2">
    <name type="scientific">Arthrobacter gengyunqii</name>
    <dbReference type="NCBI Taxonomy" id="2886940"/>
    <lineage>
        <taxon>Bacteria</taxon>
        <taxon>Bacillati</taxon>
        <taxon>Actinomycetota</taxon>
        <taxon>Actinomycetes</taxon>
        <taxon>Micrococcales</taxon>
        <taxon>Micrococcaceae</taxon>
        <taxon>Arthrobacter</taxon>
    </lineage>
</organism>
<dbReference type="RefSeq" id="WP_227908104.1">
    <property type="nucleotide sequence ID" value="NZ_CP095461.1"/>
</dbReference>
<evidence type="ECO:0000313" key="1">
    <source>
        <dbReference type="EMBL" id="MCC3269733.1"/>
    </source>
</evidence>
<proteinExistence type="predicted"/>
<reference evidence="1" key="1">
    <citation type="submission" date="2021-10" db="EMBL/GenBank/DDBJ databases">
        <title>Novel species in genus Arthrobacter.</title>
        <authorList>
            <person name="Liu Y."/>
        </authorList>
    </citation>
    <scope>NUCLEOTIDE SEQUENCE</scope>
    <source>
        <strain evidence="1">Zg-Y809</strain>
    </source>
</reference>
<protein>
    <submittedName>
        <fullName evidence="1">Type IV toxin-antitoxin system AbiEi family antitoxin domain-containing protein</fullName>
    </submittedName>
</protein>
<dbReference type="EMBL" id="JAJFZP010000007">
    <property type="protein sequence ID" value="MCC3269733.1"/>
    <property type="molecule type" value="Genomic_DNA"/>
</dbReference>
<name>A0A9X1M1S6_9MICC</name>
<gene>
    <name evidence="1" type="ORF">LJ751_10200</name>
</gene>
<accession>A0A9X1M1S6</accession>
<evidence type="ECO:0000313" key="2">
    <source>
        <dbReference type="Proteomes" id="UP001139264"/>
    </source>
</evidence>
<sequence>MDPEFLYAADADRDGSGRRSLARRCRAGELVRVRAGVYVEASQWEKMPQWDRDRAVITAAVDQGQAPRILIQQSAAVIWGLPVIGRTSEVLLLAPGSSHGRRRGNLCWTPRTLLEPATTRHGLTLTSRAQTVLDMAARLPFERAVPAMDHVLRPDAARSLPALEKDGLLILSGKLPDEAKRTRARRVISFADGRSESPGESYSRAVLYLHGFPKPELQYEFRSTGGQFLGRTDFFWKDYALVGEFDGAVKYGPVTAGRSPGATRQVGTASRETLILEKRREDAIRATGVGFVRWSWSDIHKAKSDPDGLVRMLLTAGLPKQGRRG</sequence>
<comment type="caution">
    <text evidence="1">The sequence shown here is derived from an EMBL/GenBank/DDBJ whole genome shotgun (WGS) entry which is preliminary data.</text>
</comment>
<dbReference type="AlphaFoldDB" id="A0A9X1M1S6"/>
<dbReference type="Proteomes" id="UP001139264">
    <property type="component" value="Unassembled WGS sequence"/>
</dbReference>